<evidence type="ECO:0000313" key="3">
    <source>
        <dbReference type="Proteomes" id="UP001244427"/>
    </source>
</evidence>
<dbReference type="RefSeq" id="WP_307293647.1">
    <property type="nucleotide sequence ID" value="NZ_JAUSXV010000001.1"/>
</dbReference>
<name>A0AAW8EVZ1_9MICO</name>
<organism evidence="2 3">
    <name type="scientific">Microbacterium natoriense</name>
    <dbReference type="NCBI Taxonomy" id="284570"/>
    <lineage>
        <taxon>Bacteria</taxon>
        <taxon>Bacillati</taxon>
        <taxon>Actinomycetota</taxon>
        <taxon>Actinomycetes</taxon>
        <taxon>Micrococcales</taxon>
        <taxon>Microbacteriaceae</taxon>
        <taxon>Microbacterium</taxon>
    </lineage>
</organism>
<sequence>MNDIQGAAAPEFEHVVEAFAATAGETGGSALSIRIEGETVVDVWHGHASSSPAAPWQQTTPAVIFSGTKGLVAILAARLVEAGALDLDAPVSRYWPEFAAAGKESITVRQVMSHRAGLAALRADVDLATALDWTAMTERLAAEEPLWEPGTQYGYHALTYGWLVGEIVRRITGTPVGRFFREEIVEPLSADAWIGIPADREQAVARLTRGGSMDAPPPGGMPELDPEQARWMGRTMTLGAAFPAELVVPGAGFDDPKVHEAEIPGAGGIGTAHALATIWSSTVIRTDGHRLLGEDVVTEMTRVQSEGEPVWWLPGPYPRWGTGFMIPSERRPFLSPESFGHDGAGGQVTFADRRHRVGFAYVTNLMELHSDDRGDAIVRALGDVLHRS</sequence>
<proteinExistence type="predicted"/>
<reference evidence="2 3" key="1">
    <citation type="submission" date="2023-07" db="EMBL/GenBank/DDBJ databases">
        <title>Comparative genomics of wheat-associated soil bacteria to identify genetic determinants of phenazine resistance.</title>
        <authorList>
            <person name="Mouncey N."/>
        </authorList>
    </citation>
    <scope>NUCLEOTIDE SEQUENCE [LARGE SCALE GENOMIC DNA]</scope>
    <source>
        <strain evidence="2 3">W4I9-1</strain>
    </source>
</reference>
<dbReference type="AlphaFoldDB" id="A0AAW8EVZ1"/>
<dbReference type="SUPFAM" id="SSF56601">
    <property type="entry name" value="beta-lactamase/transpeptidase-like"/>
    <property type="match status" value="1"/>
</dbReference>
<evidence type="ECO:0000259" key="1">
    <source>
        <dbReference type="Pfam" id="PF00144"/>
    </source>
</evidence>
<dbReference type="EMBL" id="JAUSXV010000001">
    <property type="protein sequence ID" value="MDQ0646547.1"/>
    <property type="molecule type" value="Genomic_DNA"/>
</dbReference>
<dbReference type="Pfam" id="PF00144">
    <property type="entry name" value="Beta-lactamase"/>
    <property type="match status" value="1"/>
</dbReference>
<dbReference type="PANTHER" id="PTHR43319">
    <property type="entry name" value="BETA-LACTAMASE-RELATED"/>
    <property type="match status" value="1"/>
</dbReference>
<dbReference type="InterPro" id="IPR012338">
    <property type="entry name" value="Beta-lactam/transpept-like"/>
</dbReference>
<gene>
    <name evidence="2" type="ORF">QFZ53_000743</name>
</gene>
<evidence type="ECO:0000313" key="2">
    <source>
        <dbReference type="EMBL" id="MDQ0646547.1"/>
    </source>
</evidence>
<protein>
    <submittedName>
        <fullName evidence="2">CubicO group peptidase (Beta-lactamase class C family)</fullName>
    </submittedName>
</protein>
<feature type="domain" description="Beta-lactamase-related" evidence="1">
    <location>
        <begin position="23"/>
        <end position="381"/>
    </location>
</feature>
<dbReference type="Proteomes" id="UP001244427">
    <property type="component" value="Unassembled WGS sequence"/>
</dbReference>
<keyword evidence="3" id="KW-1185">Reference proteome</keyword>
<dbReference type="Gene3D" id="3.40.710.10">
    <property type="entry name" value="DD-peptidase/beta-lactamase superfamily"/>
    <property type="match status" value="1"/>
</dbReference>
<dbReference type="PANTHER" id="PTHR43319:SF3">
    <property type="entry name" value="BETA-LACTAMASE-RELATED DOMAIN-CONTAINING PROTEIN"/>
    <property type="match status" value="1"/>
</dbReference>
<dbReference type="InterPro" id="IPR001466">
    <property type="entry name" value="Beta-lactam-related"/>
</dbReference>
<dbReference type="InterPro" id="IPR052907">
    <property type="entry name" value="Beta-lactamase/esterase"/>
</dbReference>
<accession>A0AAW8EVZ1</accession>
<comment type="caution">
    <text evidence="2">The sequence shown here is derived from an EMBL/GenBank/DDBJ whole genome shotgun (WGS) entry which is preliminary data.</text>
</comment>